<feature type="domain" description="HTH araC/xylS-type" evidence="5">
    <location>
        <begin position="202"/>
        <end position="300"/>
    </location>
</feature>
<dbReference type="InterPro" id="IPR003313">
    <property type="entry name" value="AraC-bd"/>
</dbReference>
<dbReference type="InterPro" id="IPR037923">
    <property type="entry name" value="HTH-like"/>
</dbReference>
<dbReference type="PROSITE" id="PS01124">
    <property type="entry name" value="HTH_ARAC_FAMILY_2"/>
    <property type="match status" value="1"/>
</dbReference>
<dbReference type="PANTHER" id="PTHR43280">
    <property type="entry name" value="ARAC-FAMILY TRANSCRIPTIONAL REGULATOR"/>
    <property type="match status" value="1"/>
</dbReference>
<dbReference type="InterPro" id="IPR014710">
    <property type="entry name" value="RmlC-like_jellyroll"/>
</dbReference>
<dbReference type="InterPro" id="IPR020449">
    <property type="entry name" value="Tscrpt_reg_AraC-type_HTH"/>
</dbReference>
<keyword evidence="7" id="KW-1185">Reference proteome</keyword>
<evidence type="ECO:0000256" key="1">
    <source>
        <dbReference type="ARBA" id="ARBA00023015"/>
    </source>
</evidence>
<organism evidence="6 7">
    <name type="scientific">Hydrogenophaga luteola</name>
    <dbReference type="NCBI Taxonomy" id="1591122"/>
    <lineage>
        <taxon>Bacteria</taxon>
        <taxon>Pseudomonadati</taxon>
        <taxon>Pseudomonadota</taxon>
        <taxon>Betaproteobacteria</taxon>
        <taxon>Burkholderiales</taxon>
        <taxon>Comamonadaceae</taxon>
        <taxon>Hydrogenophaga</taxon>
    </lineage>
</organism>
<dbReference type="EMBL" id="JBHRXX010000002">
    <property type="protein sequence ID" value="MFC3683180.1"/>
    <property type="molecule type" value="Genomic_DNA"/>
</dbReference>
<dbReference type="SMART" id="SM00342">
    <property type="entry name" value="HTH_ARAC"/>
    <property type="match status" value="1"/>
</dbReference>
<keyword evidence="1" id="KW-0805">Transcription regulation</keyword>
<reference evidence="7" key="1">
    <citation type="journal article" date="2019" name="Int. J. Syst. Evol. Microbiol.">
        <title>The Global Catalogue of Microorganisms (GCM) 10K type strain sequencing project: providing services to taxonomists for standard genome sequencing and annotation.</title>
        <authorList>
            <consortium name="The Broad Institute Genomics Platform"/>
            <consortium name="The Broad Institute Genome Sequencing Center for Infectious Disease"/>
            <person name="Wu L."/>
            <person name="Ma J."/>
        </authorList>
    </citation>
    <scope>NUCLEOTIDE SEQUENCE [LARGE SCALE GENOMIC DNA]</scope>
    <source>
        <strain evidence="7">KCTC 42501</strain>
    </source>
</reference>
<dbReference type="SUPFAM" id="SSF46689">
    <property type="entry name" value="Homeodomain-like"/>
    <property type="match status" value="1"/>
</dbReference>
<gene>
    <name evidence="6" type="ORF">ACFOPI_06210</name>
</gene>
<dbReference type="PROSITE" id="PS00041">
    <property type="entry name" value="HTH_ARAC_FAMILY_1"/>
    <property type="match status" value="1"/>
</dbReference>
<keyword evidence="2" id="KW-0238">DNA-binding</keyword>
<protein>
    <submittedName>
        <fullName evidence="6">Helix-turn-helix domain-containing protein</fullName>
    </submittedName>
</protein>
<evidence type="ECO:0000313" key="6">
    <source>
        <dbReference type="EMBL" id="MFC3683180.1"/>
    </source>
</evidence>
<dbReference type="Pfam" id="PF12833">
    <property type="entry name" value="HTH_18"/>
    <property type="match status" value="1"/>
</dbReference>
<evidence type="ECO:0000256" key="2">
    <source>
        <dbReference type="ARBA" id="ARBA00023125"/>
    </source>
</evidence>
<evidence type="ECO:0000313" key="7">
    <source>
        <dbReference type="Proteomes" id="UP001595729"/>
    </source>
</evidence>
<dbReference type="Gene3D" id="1.10.10.60">
    <property type="entry name" value="Homeodomain-like"/>
    <property type="match status" value="1"/>
</dbReference>
<comment type="caution">
    <text evidence="6">The sequence shown here is derived from an EMBL/GenBank/DDBJ whole genome shotgun (WGS) entry which is preliminary data.</text>
</comment>
<proteinExistence type="predicted"/>
<dbReference type="PRINTS" id="PR00032">
    <property type="entry name" value="HTHARAC"/>
</dbReference>
<dbReference type="Gene3D" id="2.60.120.10">
    <property type="entry name" value="Jelly Rolls"/>
    <property type="match status" value="1"/>
</dbReference>
<dbReference type="InterPro" id="IPR018062">
    <property type="entry name" value="HTH_AraC-typ_CS"/>
</dbReference>
<dbReference type="Proteomes" id="UP001595729">
    <property type="component" value="Unassembled WGS sequence"/>
</dbReference>
<name>A0ABV7W093_9BURK</name>
<keyword evidence="4" id="KW-0804">Transcription</keyword>
<evidence type="ECO:0000256" key="3">
    <source>
        <dbReference type="ARBA" id="ARBA00023159"/>
    </source>
</evidence>
<evidence type="ECO:0000256" key="4">
    <source>
        <dbReference type="ARBA" id="ARBA00023163"/>
    </source>
</evidence>
<dbReference type="InterPro" id="IPR018060">
    <property type="entry name" value="HTH_AraC"/>
</dbReference>
<dbReference type="SUPFAM" id="SSF51215">
    <property type="entry name" value="Regulatory protein AraC"/>
    <property type="match status" value="1"/>
</dbReference>
<dbReference type="PANTHER" id="PTHR43280:SF32">
    <property type="entry name" value="TRANSCRIPTIONAL REGULATORY PROTEIN"/>
    <property type="match status" value="1"/>
</dbReference>
<evidence type="ECO:0000259" key="5">
    <source>
        <dbReference type="PROSITE" id="PS01124"/>
    </source>
</evidence>
<dbReference type="InterPro" id="IPR009057">
    <property type="entry name" value="Homeodomain-like_sf"/>
</dbReference>
<dbReference type="Pfam" id="PF02311">
    <property type="entry name" value="AraC_binding"/>
    <property type="match status" value="1"/>
</dbReference>
<sequence>MLVLFRHLLTPIPMKPAPLLLVPFKEIRHDQPDDCLHYESVAVRGQEMDWTIPAHRHEGLHQFQFLRRGSVRGTIDGREFEVSAPALLMLAPGSVHGFAYTRDTEGHQVTVPTGTLRELLADAQFLGTELKASFVLPALDSAQAQECQDLFQRIATEFRQQRPGRVHALLACATLLAVLFVRGHGEAFDRARPQGARDTLVQRYLALVEQHYRQHQPLGFYAETLSVTPDHLSRSCRAVLGQSALDLLNERRMLEARRLLAYTSQSVAEVAQQLGYDDPAYFSKFFQRSTGNAPSAYRALVAQGVRVR</sequence>
<accession>A0ABV7W093</accession>
<keyword evidence="3" id="KW-0010">Activator</keyword>